<reference evidence="22" key="9">
    <citation type="submission" date="2022-12" db="EMBL/GenBank/DDBJ databases">
        <title>Vibrio parahaemolyticus become highly virulent by producing novel Tc toxins.</title>
        <authorList>
            <person name="Yang F."/>
            <person name="You Y."/>
            <person name="Lai Q."/>
            <person name="Xu L."/>
            <person name="Li F."/>
        </authorList>
    </citation>
    <scope>NUCLEOTIDE SEQUENCE</scope>
    <source>
        <strain evidence="22">Vp-HL-202005</strain>
    </source>
</reference>
<dbReference type="Proteomes" id="UP000191946">
    <property type="component" value="Unassembled WGS sequence"/>
</dbReference>
<dbReference type="NCBIfam" id="NF008385">
    <property type="entry name" value="PRK11180.1"/>
    <property type="match status" value="1"/>
</dbReference>
<dbReference type="GO" id="GO:0000455">
    <property type="term" value="P:enzyme-directed rRNA pseudouridine synthesis"/>
    <property type="evidence" value="ECO:0007669"/>
    <property type="project" value="UniProtKB-ARBA"/>
</dbReference>
<dbReference type="FunFam" id="3.10.290.10:FF:000011">
    <property type="entry name" value="Pseudouridine synthase"/>
    <property type="match status" value="1"/>
</dbReference>
<dbReference type="InterPro" id="IPR050188">
    <property type="entry name" value="RluA_PseudoU_synthase"/>
</dbReference>
<dbReference type="Proteomes" id="UP000464718">
    <property type="component" value="Chromosome i"/>
</dbReference>
<dbReference type="PROSITE" id="PS01129">
    <property type="entry name" value="PSI_RLU"/>
    <property type="match status" value="1"/>
</dbReference>
<organism evidence="17 28">
    <name type="scientific">Vibrio parahaemolyticus</name>
    <dbReference type="NCBI Taxonomy" id="670"/>
    <lineage>
        <taxon>Bacteria</taxon>
        <taxon>Pseudomonadati</taxon>
        <taxon>Pseudomonadota</taxon>
        <taxon>Gammaproteobacteria</taxon>
        <taxon>Vibrionales</taxon>
        <taxon>Vibrionaceae</taxon>
        <taxon>Vibrio</taxon>
    </lineage>
</organism>
<keyword evidence="4" id="KW-0698">rRNA processing</keyword>
<reference evidence="16" key="10">
    <citation type="submission" date="2023-06" db="EMBL/GenBank/DDBJ databases">
        <title>Genomic Diversity of Vibrio spp. and Metagenomic Analysis of Pathogens in Florida Gulf Coastal Waters Following Hurricane Ian.</title>
        <authorList>
            <person name="Brumfield K.D."/>
        </authorList>
    </citation>
    <scope>NUCLEOTIDE SEQUENCE</scope>
    <source>
        <strain evidence="16">WBS2B-138</strain>
    </source>
</reference>
<comment type="similarity">
    <text evidence="2 11">Belongs to the pseudouridine synthase RluA family.</text>
</comment>
<dbReference type="EMBL" id="CP114194">
    <property type="protein sequence ID" value="WAT90760.1"/>
    <property type="molecule type" value="Genomic_DNA"/>
</dbReference>
<dbReference type="Pfam" id="PF01479">
    <property type="entry name" value="S4"/>
    <property type="match status" value="1"/>
</dbReference>
<dbReference type="Proteomes" id="UP000856022">
    <property type="component" value="Unassembled WGS sequence"/>
</dbReference>
<dbReference type="EMBL" id="JAUHGG010000010">
    <property type="protein sequence ID" value="MDS1823596.1"/>
    <property type="molecule type" value="Genomic_DNA"/>
</dbReference>
<dbReference type="Proteomes" id="UP000555836">
    <property type="component" value="Unassembled WGS sequence"/>
</dbReference>
<dbReference type="Proteomes" id="UP000518904">
    <property type="component" value="Unassembled WGS sequence"/>
</dbReference>
<feature type="active site" evidence="9">
    <location>
        <position position="139"/>
    </location>
</feature>
<sequence>MAQQIVLTNTVKDSQLGQRLDQAIAELFADFSRSRLKEWLLDGKVQVNGEVVTKPRTKVMGGEEITLQAELEDEERWEAQDIPLDIVYEDDDIIVINKPRDFVVHPGAGTPDGTVLNALLHHYPDIAEVPRAGIVHRLDKDTTGLMVVAKTVPAQTRLVRALQKRNITREYEAIAIGRMTAGGKVDQPIGRHSTKRTLMAVAPLGKPAVTHYRVAEHFREHTRIRLRLETGRTHQIRVHMSYLQHPLLGDTAYGGRARIPTGASQELTDMIRGFDRQALHAVMLRFEHPITGEELEFHAPVPDDMVAMTEALRKDTEEYGLPDEF</sequence>
<comment type="subcellular location">
    <subcellularLocation>
        <location evidence="1">Cytoplasm</location>
    </subcellularLocation>
</comment>
<keyword evidence="24" id="KW-1185">Reference proteome</keyword>
<evidence type="ECO:0000313" key="16">
    <source>
        <dbReference type="EMBL" id="MDS1823596.1"/>
    </source>
</evidence>
<reference evidence="19 24" key="2">
    <citation type="submission" date="2015-08" db="EMBL/GenBank/DDBJ databases">
        <title>Draft Genome Sequences of Vibrio parahaemolyticus Strains.</title>
        <authorList>
            <person name="Gonzalez-Escalona N."/>
            <person name="DePaola A."/>
        </authorList>
    </citation>
    <scope>NUCLEOTIDE SEQUENCE [LARGE SCALE GENOMIC DNA]</scope>
    <source>
        <strain evidence="19 24">CFSAN001621</strain>
    </source>
</reference>
<dbReference type="CDD" id="cd00165">
    <property type="entry name" value="S4"/>
    <property type="match status" value="1"/>
</dbReference>
<protein>
    <recommendedName>
        <fullName evidence="11">Pseudouridine synthase</fullName>
        <ecNumber evidence="11">5.4.99.-</ecNumber>
    </recommendedName>
</protein>
<dbReference type="InterPro" id="IPR006224">
    <property type="entry name" value="PsdUridine_synth_RluA-like_CS"/>
</dbReference>
<evidence type="ECO:0000313" key="21">
    <source>
        <dbReference type="EMBL" id="TXN14727.1"/>
    </source>
</evidence>
<dbReference type="GO" id="GO:0160140">
    <property type="term" value="F:23S rRNA pseudouridine(1911/1915/1917) synthase activity"/>
    <property type="evidence" value="ECO:0007669"/>
    <property type="project" value="UniProtKB-EC"/>
</dbReference>
<evidence type="ECO:0000259" key="12">
    <source>
        <dbReference type="SMART" id="SM00363"/>
    </source>
</evidence>
<dbReference type="FunFam" id="3.30.2350.10:FF:000006">
    <property type="entry name" value="Pseudouridine synthase"/>
    <property type="match status" value="1"/>
</dbReference>
<comment type="catalytic activity">
    <reaction evidence="11">
        <text>a uridine in RNA = a pseudouridine in RNA</text>
        <dbReference type="Rhea" id="RHEA:48348"/>
        <dbReference type="Rhea" id="RHEA-COMP:12068"/>
        <dbReference type="Rhea" id="RHEA-COMP:12069"/>
        <dbReference type="ChEBI" id="CHEBI:65314"/>
        <dbReference type="ChEBI" id="CHEBI:65315"/>
    </reaction>
</comment>
<dbReference type="SMART" id="SM00363">
    <property type="entry name" value="S4"/>
    <property type="match status" value="1"/>
</dbReference>
<dbReference type="PANTHER" id="PTHR21600">
    <property type="entry name" value="MITOCHONDRIAL RNA PSEUDOURIDINE SYNTHASE"/>
    <property type="match status" value="1"/>
</dbReference>
<dbReference type="EMBL" id="CP034298">
    <property type="protein sequence ID" value="QHH08411.1"/>
    <property type="molecule type" value="Genomic_DNA"/>
</dbReference>
<evidence type="ECO:0000313" key="28">
    <source>
        <dbReference type="Proteomes" id="UP000555836"/>
    </source>
</evidence>
<reference evidence="13" key="6">
    <citation type="submission" date="2019-12" db="EMBL/GenBank/DDBJ databases">
        <authorList>
            <consortium name="NCBI Pathogen Detection Project"/>
        </authorList>
    </citation>
    <scope>NUCLEOTIDE SEQUENCE</scope>
    <source>
        <strain evidence="13">1930</strain>
    </source>
</reference>
<dbReference type="Proteomes" id="UP000037697">
    <property type="component" value="Unassembled WGS sequence"/>
</dbReference>
<dbReference type="InterPro" id="IPR036986">
    <property type="entry name" value="S4_RNA-bd_sf"/>
</dbReference>
<dbReference type="EMBL" id="JABCLD010002028">
    <property type="protein sequence ID" value="NMU28439.1"/>
    <property type="molecule type" value="Genomic_DNA"/>
</dbReference>
<evidence type="ECO:0000256" key="5">
    <source>
        <dbReference type="ARBA" id="ARBA00022884"/>
    </source>
</evidence>
<reference evidence="15" key="8">
    <citation type="submission" date="2020-09" db="EMBL/GenBank/DDBJ databases">
        <title>Genome sequence of Vibrio parahaemolyticus isolates.</title>
        <authorList>
            <person name="Hammerl J.A."/>
            <person name="Strauch E."/>
        </authorList>
    </citation>
    <scope>NUCLEOTIDE SEQUENCE</scope>
    <source>
        <strain evidence="15">17-VB00146</strain>
    </source>
</reference>
<dbReference type="InterPro" id="IPR006225">
    <property type="entry name" value="PsdUridine_synth_RluC/D"/>
</dbReference>
<dbReference type="EMBL" id="LIRS01000009">
    <property type="protein sequence ID" value="KOY42483.1"/>
    <property type="molecule type" value="Genomic_DNA"/>
</dbReference>
<keyword evidence="5 10" id="KW-0694">RNA-binding</keyword>
<dbReference type="SUPFAM" id="SSF55174">
    <property type="entry name" value="Alpha-L RNA-binding motif"/>
    <property type="match status" value="1"/>
</dbReference>
<evidence type="ECO:0000313" key="13">
    <source>
        <dbReference type="EMBL" id="HAS6678185.1"/>
    </source>
</evidence>
<dbReference type="InterPro" id="IPR020103">
    <property type="entry name" value="PsdUridine_synth_cat_dom_sf"/>
</dbReference>
<evidence type="ECO:0000256" key="9">
    <source>
        <dbReference type="PIRSR" id="PIRSR606225-1"/>
    </source>
</evidence>
<evidence type="ECO:0000256" key="6">
    <source>
        <dbReference type="ARBA" id="ARBA00023235"/>
    </source>
</evidence>
<evidence type="ECO:0000313" key="22">
    <source>
        <dbReference type="EMBL" id="WAT90760.1"/>
    </source>
</evidence>
<dbReference type="InterPro" id="IPR006145">
    <property type="entry name" value="PsdUridine_synth_RsuA/RluA"/>
</dbReference>
<dbReference type="EMBL" id="JABCLB010002945">
    <property type="protein sequence ID" value="NMU88271.1"/>
    <property type="molecule type" value="Genomic_DNA"/>
</dbReference>
<dbReference type="Proteomes" id="UP001253193">
    <property type="component" value="Unassembled WGS sequence"/>
</dbReference>
<dbReference type="AlphaFoldDB" id="A0A072IYW7"/>
<evidence type="ECO:0000256" key="2">
    <source>
        <dbReference type="ARBA" id="ARBA00010876"/>
    </source>
</evidence>
<dbReference type="EMBL" id="DACQKT010000007">
    <property type="protein sequence ID" value="HAS6678185.1"/>
    <property type="molecule type" value="Genomic_DNA"/>
</dbReference>
<dbReference type="NCBIfam" id="TIGR00005">
    <property type="entry name" value="rluA_subfam"/>
    <property type="match status" value="1"/>
</dbReference>
<evidence type="ECO:0000256" key="11">
    <source>
        <dbReference type="RuleBase" id="RU362028"/>
    </source>
</evidence>
<keyword evidence="6 11" id="KW-0413">Isomerase</keyword>
<dbReference type="GO" id="GO:0005737">
    <property type="term" value="C:cytoplasm"/>
    <property type="evidence" value="ECO:0007669"/>
    <property type="project" value="UniProtKB-SubCell"/>
</dbReference>
<reference evidence="13" key="3">
    <citation type="journal article" date="2018" name="Genome Biol.">
        <title>SKESA: strategic k-mer extension for scrupulous assemblies.</title>
        <authorList>
            <person name="Souvorov A."/>
            <person name="Agarwala R."/>
            <person name="Lipman D.J."/>
        </authorList>
    </citation>
    <scope>NUCLEOTIDE SEQUENCE</scope>
    <source>
        <strain evidence="13">1930</strain>
    </source>
</reference>
<evidence type="ECO:0000256" key="4">
    <source>
        <dbReference type="ARBA" id="ARBA00022552"/>
    </source>
</evidence>
<name>A0A072IYW7_VIBPH</name>
<comment type="catalytic activity">
    <reaction evidence="7">
        <text>uridine(1911/1915/1917) in 23S rRNA = pseudouridine(1911/1915/1917) in 23S rRNA</text>
        <dbReference type="Rhea" id="RHEA:42524"/>
        <dbReference type="Rhea" id="RHEA-COMP:10097"/>
        <dbReference type="Rhea" id="RHEA-COMP:10098"/>
        <dbReference type="ChEBI" id="CHEBI:65314"/>
        <dbReference type="ChEBI" id="CHEBI:65315"/>
        <dbReference type="EC" id="5.4.99.23"/>
    </reaction>
</comment>
<evidence type="ECO:0000313" key="23">
    <source>
        <dbReference type="Proteomes" id="UP000037697"/>
    </source>
</evidence>
<dbReference type="OMA" id="KSERAYT"/>
<evidence type="ECO:0000313" key="15">
    <source>
        <dbReference type="EMBL" id="MCC3805604.1"/>
    </source>
</evidence>
<dbReference type="GO" id="GO:0003723">
    <property type="term" value="F:RNA binding"/>
    <property type="evidence" value="ECO:0007669"/>
    <property type="project" value="UniProtKB-KW"/>
</dbReference>
<dbReference type="EMBL" id="JACVHL010000009">
    <property type="protein sequence ID" value="MCC3805604.1"/>
    <property type="molecule type" value="Genomic_DNA"/>
</dbReference>
<dbReference type="OrthoDB" id="9807829at2"/>
<dbReference type="RefSeq" id="WP_005460300.1">
    <property type="nucleotide sequence ID" value="NZ_CABMHD010000004.1"/>
</dbReference>
<dbReference type="Pfam" id="PF00849">
    <property type="entry name" value="PseudoU_synth_2"/>
    <property type="match status" value="1"/>
</dbReference>
<reference evidence="14 23" key="1">
    <citation type="submission" date="2015-07" db="EMBL/GenBank/DDBJ databases">
        <title>Foodborne Vibrio parahaemolyticus Isolates.</title>
        <authorList>
            <person name="Ronholm J."/>
            <person name="Petronella N."/>
            <person name="Kenwell R."/>
            <person name="Banerjee S."/>
        </authorList>
    </citation>
    <scope>NUCLEOTIDE SEQUENCE [LARGE SCALE GENOMIC DNA]</scope>
    <source>
        <strain evidence="14 23">HS-06-05</strain>
    </source>
</reference>
<evidence type="ECO:0000313" key="25">
    <source>
        <dbReference type="Proteomes" id="UP000321504"/>
    </source>
</evidence>
<dbReference type="Gene3D" id="3.30.2350.10">
    <property type="entry name" value="Pseudouridine synthase"/>
    <property type="match status" value="1"/>
</dbReference>
<comment type="function">
    <text evidence="8">Responsible for synthesis of pseudouridine from uracil at positions 1911, 1915 and 1917 in 23S ribosomal RNA.</text>
</comment>
<evidence type="ECO:0000313" key="24">
    <source>
        <dbReference type="Proteomes" id="UP000191946"/>
    </source>
</evidence>
<reference evidence="27 28" key="7">
    <citation type="submission" date="2020-04" db="EMBL/GenBank/DDBJ databases">
        <title>Whole-genome sequencing of Vibrio spp. from China reveals different genetic environments of blaCTX-M-14 among diverse lineages.</title>
        <authorList>
            <person name="Zheng Z."/>
            <person name="Ye L."/>
            <person name="Chen S."/>
        </authorList>
    </citation>
    <scope>NUCLEOTIDE SEQUENCE [LARGE SCALE GENOMIC DNA]</scope>
    <source>
        <strain evidence="18 27">Vb0551</strain>
        <strain evidence="17 28">Vb0574</strain>
    </source>
</reference>
<evidence type="ECO:0000313" key="14">
    <source>
        <dbReference type="EMBL" id="KOY42483.1"/>
    </source>
</evidence>
<dbReference type="EC" id="5.4.99.-" evidence="11"/>
<keyword evidence="3" id="KW-0963">Cytoplasm</keyword>
<dbReference type="EMBL" id="VRMQ01000004">
    <property type="protein sequence ID" value="TXN14727.1"/>
    <property type="molecule type" value="Genomic_DNA"/>
</dbReference>
<dbReference type="PANTHER" id="PTHR21600:SF44">
    <property type="entry name" value="RIBOSOMAL LARGE SUBUNIT PSEUDOURIDINE SYNTHASE D"/>
    <property type="match status" value="1"/>
</dbReference>
<reference evidence="21 25" key="5">
    <citation type="submission" date="2019-08" db="EMBL/GenBank/DDBJ databases">
        <title>Emerging of two pre-pandemic pathogenic O4:KUT lineages of Vibrio parahaemolyticus in coastal eastern China.</title>
        <authorList>
            <person name="Yu H."/>
        </authorList>
    </citation>
    <scope>NUCLEOTIDE SEQUENCE [LARGE SCALE GENOMIC DNA]</scope>
    <source>
        <strain evidence="21 25">HZ17-383</strain>
    </source>
</reference>
<evidence type="ECO:0000313" key="20">
    <source>
        <dbReference type="EMBL" id="QHH08411.1"/>
    </source>
</evidence>
<dbReference type="Proteomes" id="UP000726777">
    <property type="component" value="Unassembled WGS sequence"/>
</dbReference>
<evidence type="ECO:0000256" key="7">
    <source>
        <dbReference type="ARBA" id="ARBA00036882"/>
    </source>
</evidence>
<dbReference type="EMBL" id="LHQV01000010">
    <property type="protein sequence ID" value="OQK01940.1"/>
    <property type="molecule type" value="Genomic_DNA"/>
</dbReference>
<evidence type="ECO:0000256" key="8">
    <source>
        <dbReference type="ARBA" id="ARBA00056072"/>
    </source>
</evidence>
<evidence type="ECO:0000313" key="19">
    <source>
        <dbReference type="EMBL" id="OQK01940.1"/>
    </source>
</evidence>
<feature type="domain" description="RNA-binding S4" evidence="12">
    <location>
        <begin position="18"/>
        <end position="83"/>
    </location>
</feature>
<accession>A0A072IYW7</accession>
<gene>
    <name evidence="17" type="primary">rluD</name>
    <name evidence="14" type="ORF">ACX05_01030</name>
    <name evidence="19" type="ORF">AKG60_08525</name>
    <name evidence="20" type="ORF">EHC69_03030</name>
    <name evidence="21" type="ORF">FVP01_17215</name>
    <name evidence="18" type="ORF">HKB16_36105</name>
    <name evidence="17" type="ORF">HKB21_22790</name>
    <name evidence="13" type="ORF">I7278_15325</name>
    <name evidence="15" type="ORF">IB292_11180</name>
    <name evidence="22" type="ORF">O1Q84_02680</name>
    <name evidence="16" type="ORF">QX249_23405</name>
</gene>
<dbReference type="Gene3D" id="3.10.290.10">
    <property type="entry name" value="RNA-binding S4 domain"/>
    <property type="match status" value="1"/>
</dbReference>
<dbReference type="PROSITE" id="PS50889">
    <property type="entry name" value="S4"/>
    <property type="match status" value="1"/>
</dbReference>
<dbReference type="SMR" id="A0A072IYW7"/>
<evidence type="ECO:0000313" key="26">
    <source>
        <dbReference type="Proteomes" id="UP000464718"/>
    </source>
</evidence>
<dbReference type="GeneID" id="1188027"/>
<dbReference type="SUPFAM" id="SSF55120">
    <property type="entry name" value="Pseudouridine synthase"/>
    <property type="match status" value="1"/>
</dbReference>
<reference evidence="20 26" key="4">
    <citation type="submission" date="2018-12" db="EMBL/GenBank/DDBJ databases">
        <title>Genomic insights into the evolutionary origins and pathogenicity of five Vibrio parahaemolyticus strains isolated from the shrimp with acute hepatopancreatic necrosis disease (AHPND).</title>
        <authorList>
            <person name="Yang Q."/>
            <person name="Dong X."/>
            <person name="Xie G."/>
            <person name="Fu S."/>
            <person name="Zou P."/>
            <person name="Sun J."/>
            <person name="Wang Y."/>
            <person name="Huang J."/>
        </authorList>
    </citation>
    <scope>NUCLEOTIDE SEQUENCE [LARGE SCALE GENOMIC DNA]</scope>
    <source>
        <strain evidence="20 26">20160303005-1</strain>
    </source>
</reference>
<evidence type="ECO:0000313" key="17">
    <source>
        <dbReference type="EMBL" id="NMU28439.1"/>
    </source>
</evidence>
<evidence type="ECO:0000256" key="1">
    <source>
        <dbReference type="ARBA" id="ARBA00004496"/>
    </source>
</evidence>
<dbReference type="CDD" id="cd02869">
    <property type="entry name" value="PseudoU_synth_RluA_like"/>
    <property type="match status" value="1"/>
</dbReference>
<dbReference type="InterPro" id="IPR002942">
    <property type="entry name" value="S4_RNA-bd"/>
</dbReference>
<evidence type="ECO:0000256" key="3">
    <source>
        <dbReference type="ARBA" id="ARBA00022490"/>
    </source>
</evidence>
<dbReference type="Proteomes" id="UP000321504">
    <property type="component" value="Unassembled WGS sequence"/>
</dbReference>
<evidence type="ECO:0000313" key="18">
    <source>
        <dbReference type="EMBL" id="NMU88271.1"/>
    </source>
</evidence>
<evidence type="ECO:0000256" key="10">
    <source>
        <dbReference type="PROSITE-ProRule" id="PRU00182"/>
    </source>
</evidence>
<proteinExistence type="inferred from homology"/>
<evidence type="ECO:0000313" key="27">
    <source>
        <dbReference type="Proteomes" id="UP000518904"/>
    </source>
</evidence>
<dbReference type="Proteomes" id="UP001156560">
    <property type="component" value="Chromosome 1"/>
</dbReference>